<proteinExistence type="predicted"/>
<feature type="compositionally biased region" description="Basic and acidic residues" evidence="1">
    <location>
        <begin position="418"/>
        <end position="431"/>
    </location>
</feature>
<sequence length="773" mass="85782">MKYATLGHLLAQYVRQRGLVAKKEQYQKSLWQDTEVQLQKFIQHLKDDGMEDVYSVHCNHYAWQHPDYPTHITLVVKSMGDRIICTLITKALYFLNGWSTGAGMAMDDDSGVNKDFRTFIRCTIVHMFMNLLHESACASTWGTFYAWYAMAQMRDEAPMGENLIHTKQCTQNFDVHLQVAGWSMQEAVKEWLKSHADIKRKLNRDSFVKHCGLEVPQTKGRKHDGTAHLDAHTLQKIQDIGGHLQKEMSQAFRKIKKEWKAGATSEGVSNVETSPEPESEDEDAEEEDANGKNSTNTTQTEKTSTDNTANTPSAPSVPPGPKGRSEDSKAGQPQAPASPPAPGEEGTQPVTGAARPKGPHEQSGEAQCQASLRPAAASSGGIVISTACTSDADLGGGKKVNAAIAHGDAPVDGGTDDPPPKLDPPKPKADLNGDGQAGSSGNNSNGGVPSFDLDNIFPNNIRIARTIIELHLEVLNECEATDWEDVKDDYLQILVEEFMGGNNGHSGSPDTAIPNEASSGNHVSSPVDPPTESDGKHPSAANDDDPWSCMETIPLATDPCPDDDPDPWSCMETIQLDSEQSRANSNHREANSAPTWHTKWIPWIDRNKHMLRECTTQPWFHALKCGWTQYYQQHSATDDNGQRAFVAAATPPMNKLRLWKQWVAQQHRQMRMYSEEEWFPHLLNTVAEETVPDKGEVPGVEKDLEVEQVLAAEDILRLSDVRRPQPLHTQPYMKKPLTAHTWTLILALVIEQCELESRLHEKELYVDDLLEKL</sequence>
<dbReference type="Proteomes" id="UP000054561">
    <property type="component" value="Unassembled WGS sequence"/>
</dbReference>
<dbReference type="GeneID" id="24270493"/>
<organism evidence="3 4">
    <name type="scientific">Plasmodium fragile</name>
    <dbReference type="NCBI Taxonomy" id="5857"/>
    <lineage>
        <taxon>Eukaryota</taxon>
        <taxon>Sar</taxon>
        <taxon>Alveolata</taxon>
        <taxon>Apicomplexa</taxon>
        <taxon>Aconoidasida</taxon>
        <taxon>Haemosporida</taxon>
        <taxon>Plasmodiidae</taxon>
        <taxon>Plasmodium</taxon>
        <taxon>Plasmodium (Plasmodium)</taxon>
    </lineage>
</organism>
<evidence type="ECO:0000256" key="1">
    <source>
        <dbReference type="SAM" id="MobiDB-lite"/>
    </source>
</evidence>
<evidence type="ECO:0000313" key="4">
    <source>
        <dbReference type="Proteomes" id="UP000054561"/>
    </source>
</evidence>
<gene>
    <name evidence="3" type="ORF">AK88_05179</name>
</gene>
<feature type="region of interest" description="Disordered" evidence="1">
    <location>
        <begin position="260"/>
        <end position="372"/>
    </location>
</feature>
<dbReference type="InterPro" id="IPR024288">
    <property type="entry name" value="SICA_C"/>
</dbReference>
<dbReference type="EMBL" id="KQ001742">
    <property type="protein sequence ID" value="KJP85185.1"/>
    <property type="molecule type" value="Genomic_DNA"/>
</dbReference>
<name>A0A0D9QDQ9_PLAFR</name>
<feature type="region of interest" description="Disordered" evidence="1">
    <location>
        <begin position="406"/>
        <end position="448"/>
    </location>
</feature>
<feature type="compositionally biased region" description="Low complexity" evidence="1">
    <location>
        <begin position="432"/>
        <end position="448"/>
    </location>
</feature>
<accession>A0A0D9QDQ9</accession>
<dbReference type="VEuPathDB" id="PlasmoDB:AK88_05179"/>
<feature type="region of interest" description="Disordered" evidence="1">
    <location>
        <begin position="501"/>
        <end position="549"/>
    </location>
</feature>
<keyword evidence="4" id="KW-1185">Reference proteome</keyword>
<dbReference type="OrthoDB" id="375150at2759"/>
<dbReference type="Pfam" id="PF12879">
    <property type="entry name" value="SICA_C"/>
    <property type="match status" value="1"/>
</dbReference>
<protein>
    <recommendedName>
        <fullName evidence="2">Schizont-infected cell agglutination C-terminal domain-containing protein</fullName>
    </recommendedName>
</protein>
<evidence type="ECO:0000313" key="3">
    <source>
        <dbReference type="EMBL" id="KJP85185.1"/>
    </source>
</evidence>
<evidence type="ECO:0000259" key="2">
    <source>
        <dbReference type="Pfam" id="PF12879"/>
    </source>
</evidence>
<dbReference type="AlphaFoldDB" id="A0A0D9QDQ9"/>
<feature type="domain" description="Schizont-infected cell agglutination C-terminal" evidence="2">
    <location>
        <begin position="464"/>
        <end position="502"/>
    </location>
</feature>
<dbReference type="RefSeq" id="XP_012338204.1">
    <property type="nucleotide sequence ID" value="XM_012482781.1"/>
</dbReference>
<feature type="compositionally biased region" description="Acidic residues" evidence="1">
    <location>
        <begin position="275"/>
        <end position="288"/>
    </location>
</feature>
<feature type="compositionally biased region" description="Low complexity" evidence="1">
    <location>
        <begin position="292"/>
        <end position="308"/>
    </location>
</feature>
<reference evidence="3 4" key="1">
    <citation type="submission" date="2014-03" db="EMBL/GenBank/DDBJ databases">
        <title>The Genome Sequence of Plasmodium fragile nilgiri.</title>
        <authorList>
            <consortium name="The Broad Institute Genomics Platform"/>
            <consortium name="The Broad Institute Genome Sequencing Center for Infectious Disease"/>
            <person name="Neafsey D."/>
            <person name="Duraisingh M."/>
            <person name="Young S.K."/>
            <person name="Zeng Q."/>
            <person name="Gargeya S."/>
            <person name="Abouelleil A."/>
            <person name="Alvarado L."/>
            <person name="Chapman S.B."/>
            <person name="Gainer-Dewar J."/>
            <person name="Goldberg J."/>
            <person name="Griggs A."/>
            <person name="Gujja S."/>
            <person name="Hansen M."/>
            <person name="Howarth C."/>
            <person name="Imamovic A."/>
            <person name="Larimer J."/>
            <person name="Pearson M."/>
            <person name="Poon T.W."/>
            <person name="Priest M."/>
            <person name="Roberts A."/>
            <person name="Saif S."/>
            <person name="Shea T."/>
            <person name="Sykes S."/>
            <person name="Wortman J."/>
            <person name="Nusbaum C."/>
            <person name="Birren B."/>
        </authorList>
    </citation>
    <scope>NUCLEOTIDE SEQUENCE [LARGE SCALE GENOMIC DNA]</scope>
    <source>
        <strain evidence="4">nilgiri</strain>
    </source>
</reference>